<dbReference type="Pfam" id="PF12973">
    <property type="entry name" value="Cupin_7"/>
    <property type="match status" value="1"/>
</dbReference>
<dbReference type="OrthoDB" id="9801227at2"/>
<dbReference type="Proteomes" id="UP000092627">
    <property type="component" value="Unassembled WGS sequence"/>
</dbReference>
<organism evidence="2 3">
    <name type="scientific">Marinomonas aquimarina</name>
    <dbReference type="NCBI Taxonomy" id="295068"/>
    <lineage>
        <taxon>Bacteria</taxon>
        <taxon>Pseudomonadati</taxon>
        <taxon>Pseudomonadota</taxon>
        <taxon>Gammaproteobacteria</taxon>
        <taxon>Oceanospirillales</taxon>
        <taxon>Oceanospirillaceae</taxon>
        <taxon>Marinomonas</taxon>
    </lineage>
</organism>
<dbReference type="EMBL" id="FLOC01000001">
    <property type="protein sequence ID" value="SBS24715.1"/>
    <property type="molecule type" value="Genomic_DNA"/>
</dbReference>
<protein>
    <submittedName>
        <fullName evidence="2">ChrR Cupin-like domain protein</fullName>
    </submittedName>
</protein>
<gene>
    <name evidence="2" type="ORF">MAQ5080_00082</name>
</gene>
<dbReference type="SUPFAM" id="SSF51182">
    <property type="entry name" value="RmlC-like cupins"/>
    <property type="match status" value="1"/>
</dbReference>
<dbReference type="Gene3D" id="2.60.120.10">
    <property type="entry name" value="Jelly Rolls"/>
    <property type="match status" value="1"/>
</dbReference>
<dbReference type="STRING" id="295068.MAQ5080_00082"/>
<reference evidence="2 3" key="1">
    <citation type="submission" date="2016-06" db="EMBL/GenBank/DDBJ databases">
        <authorList>
            <person name="Kjaerup R.B."/>
            <person name="Dalgaard T.S."/>
            <person name="Juul-Madsen H.R."/>
        </authorList>
    </citation>
    <scope>NUCLEOTIDE SEQUENCE [LARGE SCALE GENOMIC DNA]</scope>
    <source>
        <strain evidence="2 3">CECT 5080</strain>
    </source>
</reference>
<keyword evidence="3" id="KW-1185">Reference proteome</keyword>
<accession>A0A1A8SZS1</accession>
<dbReference type="AlphaFoldDB" id="A0A1A8SZS1"/>
<evidence type="ECO:0000259" key="1">
    <source>
        <dbReference type="Pfam" id="PF12973"/>
    </source>
</evidence>
<dbReference type="InterPro" id="IPR025979">
    <property type="entry name" value="ChrR-like_cupin_dom"/>
</dbReference>
<dbReference type="InterPro" id="IPR011051">
    <property type="entry name" value="RmlC_Cupin_sf"/>
</dbReference>
<sequence length="213" mass="23888">MLNMDFSIPVMRNVDDLEWLPSPMPGVERKPLAREDAERGHATSIVRYAPGSVFRAHPHPLGEEILVLEGEFCDETGRYPAGTYFRNPPGSSHAPYSPEGCVLFVKLHQFAPLDSEQVVVTSDIVKGLPFDQPYLLHEYHAEHVYLVRLNSASDFSALFGAVARPFELLVAEGRVIYEGVDLPALSWLRTPDIQSSQLNVTQDSLLWLKFGHF</sequence>
<evidence type="ECO:0000313" key="3">
    <source>
        <dbReference type="Proteomes" id="UP000092627"/>
    </source>
</evidence>
<dbReference type="InterPro" id="IPR014710">
    <property type="entry name" value="RmlC-like_jellyroll"/>
</dbReference>
<dbReference type="CDD" id="cd20303">
    <property type="entry name" value="cupin_ChrR_1"/>
    <property type="match status" value="1"/>
</dbReference>
<evidence type="ECO:0000313" key="2">
    <source>
        <dbReference type="EMBL" id="SBS24715.1"/>
    </source>
</evidence>
<proteinExistence type="predicted"/>
<name>A0A1A8SZS1_9GAMM</name>
<feature type="domain" description="ChrR-like cupin" evidence="1">
    <location>
        <begin position="11"/>
        <end position="111"/>
    </location>
</feature>